<evidence type="ECO:0000313" key="6">
    <source>
        <dbReference type="EMBL" id="MBC5646855.1"/>
    </source>
</evidence>
<protein>
    <submittedName>
        <fullName evidence="6">ATP-grasp domain-containing protein</fullName>
    </submittedName>
</protein>
<accession>A0ABR7EAQ1</accession>
<dbReference type="SUPFAM" id="SSF56059">
    <property type="entry name" value="Glutathione synthetase ATP-binding domain-like"/>
    <property type="match status" value="1"/>
</dbReference>
<keyword evidence="1" id="KW-0436">Ligase</keyword>
<organism evidence="6 7">
    <name type="scientific">Christensenella tenuis</name>
    <dbReference type="NCBI Taxonomy" id="2763033"/>
    <lineage>
        <taxon>Bacteria</taxon>
        <taxon>Bacillati</taxon>
        <taxon>Bacillota</taxon>
        <taxon>Clostridia</taxon>
        <taxon>Christensenellales</taxon>
        <taxon>Christensenellaceae</taxon>
        <taxon>Christensenella</taxon>
    </lineage>
</organism>
<dbReference type="PANTHER" id="PTHR43585">
    <property type="entry name" value="FUMIPYRROLE BIOSYNTHESIS PROTEIN C"/>
    <property type="match status" value="1"/>
</dbReference>
<evidence type="ECO:0000256" key="2">
    <source>
        <dbReference type="ARBA" id="ARBA00022741"/>
    </source>
</evidence>
<evidence type="ECO:0000313" key="7">
    <source>
        <dbReference type="Proteomes" id="UP000606889"/>
    </source>
</evidence>
<dbReference type="EMBL" id="JACOON010000001">
    <property type="protein sequence ID" value="MBC5646855.1"/>
    <property type="molecule type" value="Genomic_DNA"/>
</dbReference>
<dbReference type="Gene3D" id="3.30.1490.20">
    <property type="entry name" value="ATP-grasp fold, A domain"/>
    <property type="match status" value="1"/>
</dbReference>
<keyword evidence="3 4" id="KW-0067">ATP-binding</keyword>
<gene>
    <name evidence="6" type="ORF">H8S18_00655</name>
</gene>
<feature type="domain" description="ATP-grasp" evidence="5">
    <location>
        <begin position="107"/>
        <end position="300"/>
    </location>
</feature>
<name>A0ABR7EAQ1_9FIRM</name>
<evidence type="ECO:0000256" key="4">
    <source>
        <dbReference type="PROSITE-ProRule" id="PRU00409"/>
    </source>
</evidence>
<evidence type="ECO:0000256" key="1">
    <source>
        <dbReference type="ARBA" id="ARBA00022598"/>
    </source>
</evidence>
<evidence type="ECO:0000259" key="5">
    <source>
        <dbReference type="PROSITE" id="PS50975"/>
    </source>
</evidence>
<reference evidence="6 7" key="1">
    <citation type="submission" date="2020-08" db="EMBL/GenBank/DDBJ databases">
        <title>Genome public.</title>
        <authorList>
            <person name="Liu C."/>
            <person name="Sun Q."/>
        </authorList>
    </citation>
    <scope>NUCLEOTIDE SEQUENCE [LARGE SCALE GENOMIC DNA]</scope>
    <source>
        <strain evidence="6 7">NSJ-35</strain>
    </source>
</reference>
<dbReference type="Pfam" id="PF13535">
    <property type="entry name" value="ATP-grasp_4"/>
    <property type="match status" value="1"/>
</dbReference>
<dbReference type="InterPro" id="IPR011761">
    <property type="entry name" value="ATP-grasp"/>
</dbReference>
<dbReference type="PROSITE" id="PS50975">
    <property type="entry name" value="ATP_GRASP"/>
    <property type="match status" value="1"/>
</dbReference>
<proteinExistence type="predicted"/>
<dbReference type="PANTHER" id="PTHR43585:SF2">
    <property type="entry name" value="ATP-GRASP ENZYME FSQD"/>
    <property type="match status" value="1"/>
</dbReference>
<dbReference type="InterPro" id="IPR052032">
    <property type="entry name" value="ATP-dep_AA_Ligase"/>
</dbReference>
<dbReference type="RefSeq" id="WP_186856392.1">
    <property type="nucleotide sequence ID" value="NZ_JACOON010000001.1"/>
</dbReference>
<keyword evidence="2 4" id="KW-0547">Nucleotide-binding</keyword>
<dbReference type="InterPro" id="IPR013815">
    <property type="entry name" value="ATP_grasp_subdomain_1"/>
</dbReference>
<keyword evidence="7" id="KW-1185">Reference proteome</keyword>
<dbReference type="Proteomes" id="UP000606889">
    <property type="component" value="Unassembled WGS sequence"/>
</dbReference>
<dbReference type="Gene3D" id="3.40.50.20">
    <property type="match status" value="1"/>
</dbReference>
<dbReference type="Gene3D" id="3.30.470.20">
    <property type="entry name" value="ATP-grasp fold, B domain"/>
    <property type="match status" value="1"/>
</dbReference>
<evidence type="ECO:0000256" key="3">
    <source>
        <dbReference type="ARBA" id="ARBA00022840"/>
    </source>
</evidence>
<comment type="caution">
    <text evidence="6">The sequence shown here is derived from an EMBL/GenBank/DDBJ whole genome shotgun (WGS) entry which is preliminary data.</text>
</comment>
<sequence length="384" mass="42434">MKKIVIIGAGEFQNPLILRAKEMGYETHVFAWQNGDIGERTADFFYPVSIVEKEKIFEYCKKIAPEAIVTIASDLATHTVNYVAQRLGLPCNNEVCTECSTNKYQMRRAMKKAGVETPGFALLETPESVENLKNMALPFIIKPTDRSGSRGITEVYSMEQAKAAARAAIEYSFEKKAIVEELITGPEYSCECISQEGEHHFLAFTKKETTGTPHFIETGHSEPSDIPQEWQESIRKQIFQALDALEITTGASHAEFKLLPDGTARIIEIGARMGGDCIGSHLVPLSTGYDFLGMTINTAAGQPIDLSLRAHYEAAAVRFLFSPEDVERIKTVKELYPGGIIEESPVRWKNLSGAADSSTRAGFYIMAGSGKEIEQMMRLTGKEG</sequence>
<dbReference type="SUPFAM" id="SSF52440">
    <property type="entry name" value="PreATP-grasp domain"/>
    <property type="match status" value="1"/>
</dbReference>
<dbReference type="InterPro" id="IPR016185">
    <property type="entry name" value="PreATP-grasp_dom_sf"/>
</dbReference>